<dbReference type="GO" id="GO:0016104">
    <property type="term" value="P:triterpenoid biosynthetic process"/>
    <property type="evidence" value="ECO:0007669"/>
    <property type="project" value="InterPro"/>
</dbReference>
<dbReference type="InterPro" id="IPR032696">
    <property type="entry name" value="SQ_cyclase_C"/>
</dbReference>
<sequence length="582" mass="65000">MQKSKTDTMIEYLQHELLKRRSEDGLWTGFLSSSAISTAVSVFALFIEDKEKHASLIQKGIHWLHSHMLPDGSWGDSPESPSNMTATLLSYATLSATGEVPEKTRQYILNHFKGLTDQHIIKGVLSYYGKDLTFSAPILVMCALAGVISSWKEIPQLPFEVSVLPQKLFRFFKLPVVSYAIPALIAVGILRYKKGRKNAIRQSFIAPSLRILTKLQPSNGGFLEAAPLTGFVAMCMCGSGFQKHTTTQKAIEFLTDSVRDDGSWPIDTNLSSWVTALSVRALGNSIENPEYLASQIKNNAFTYKHHFTGAQEGGWGWTNLPGSVPDADDTAGALVALHILTKGKFNLHIEKGIKWLLNLQNSDGGIPTFCKGWGKLPFDKSSPDITAHTLLSFHLWKDELDPALKKKCIRSMDRMLNWMNKEQAADGSWYPLWFGDQDAKDERSPVYGTAITTEYLLEIDHPLSKEMASRGAKYLIATQNSDGGWGGAKDVPSKVTLTSKALSALAKLNDKTDIHVITKAYDYLYLKYDNNKLLNPEPIGLYFSRLWYSEELYNITFALRAIKDYKLLENSNKLNTKEAILL</sequence>
<dbReference type="EMBL" id="JAPDPI010000012">
    <property type="protein sequence ID" value="MCW3805511.1"/>
    <property type="molecule type" value="Genomic_DNA"/>
</dbReference>
<feature type="domain" description="Squalene cyclase C-terminal" evidence="5">
    <location>
        <begin position="300"/>
        <end position="488"/>
    </location>
</feature>
<dbReference type="GO" id="GO:0005811">
    <property type="term" value="C:lipid droplet"/>
    <property type="evidence" value="ECO:0007669"/>
    <property type="project" value="InterPro"/>
</dbReference>
<proteinExistence type="inferred from homology"/>
<evidence type="ECO:0000256" key="4">
    <source>
        <dbReference type="SAM" id="Phobius"/>
    </source>
</evidence>
<reference evidence="7" key="1">
    <citation type="submission" date="2022-10" db="EMBL/GenBank/DDBJ databases">
        <authorList>
            <person name="Yu W.X."/>
        </authorList>
    </citation>
    <scope>NUCLEOTIDE SEQUENCE</scope>
    <source>
        <strain evidence="7">D04</strain>
    </source>
</reference>
<name>A0AAE3MCV8_9BACT</name>
<keyword evidence="3" id="KW-0677">Repeat</keyword>
<dbReference type="Pfam" id="PF13249">
    <property type="entry name" value="SQHop_cyclase_N"/>
    <property type="match status" value="1"/>
</dbReference>
<dbReference type="InterPro" id="IPR018333">
    <property type="entry name" value="Squalene_cyclase"/>
</dbReference>
<keyword evidence="4" id="KW-0472">Membrane</keyword>
<dbReference type="PANTHER" id="PTHR11764:SF20">
    <property type="entry name" value="LANOSTEROL SYNTHASE"/>
    <property type="match status" value="1"/>
</dbReference>
<organism evidence="7 8">
    <name type="scientific">Plebeiibacterium marinum</name>
    <dbReference type="NCBI Taxonomy" id="2992111"/>
    <lineage>
        <taxon>Bacteria</taxon>
        <taxon>Pseudomonadati</taxon>
        <taxon>Bacteroidota</taxon>
        <taxon>Bacteroidia</taxon>
        <taxon>Marinilabiliales</taxon>
        <taxon>Marinilabiliaceae</taxon>
        <taxon>Plebeiibacterium</taxon>
    </lineage>
</organism>
<dbReference type="GO" id="GO:0016866">
    <property type="term" value="F:intramolecular transferase activity"/>
    <property type="evidence" value="ECO:0007669"/>
    <property type="project" value="InterPro"/>
</dbReference>
<keyword evidence="4" id="KW-0812">Transmembrane</keyword>
<evidence type="ECO:0000256" key="1">
    <source>
        <dbReference type="ARBA" id="ARBA00004999"/>
    </source>
</evidence>
<protein>
    <recommendedName>
        <fullName evidence="9">Squalene--hopene cyclase</fullName>
    </recommendedName>
</protein>
<feature type="transmembrane region" description="Helical" evidence="4">
    <location>
        <begin position="26"/>
        <end position="47"/>
    </location>
</feature>
<evidence type="ECO:0000259" key="5">
    <source>
        <dbReference type="Pfam" id="PF13243"/>
    </source>
</evidence>
<dbReference type="Gene3D" id="1.50.10.20">
    <property type="match status" value="2"/>
</dbReference>
<dbReference type="AlphaFoldDB" id="A0AAE3MCV8"/>
<accession>A0AAE3MCV8</accession>
<comment type="similarity">
    <text evidence="2">Belongs to the terpene cyclase/mutase family.</text>
</comment>
<evidence type="ECO:0000256" key="3">
    <source>
        <dbReference type="ARBA" id="ARBA00022737"/>
    </source>
</evidence>
<evidence type="ECO:0000313" key="7">
    <source>
        <dbReference type="EMBL" id="MCW3805511.1"/>
    </source>
</evidence>
<comment type="pathway">
    <text evidence="1">Secondary metabolite biosynthesis; hopanoid biosynthesis.</text>
</comment>
<dbReference type="Pfam" id="PF13243">
    <property type="entry name" value="SQHop_cyclase_C"/>
    <property type="match status" value="1"/>
</dbReference>
<dbReference type="SUPFAM" id="SSF48239">
    <property type="entry name" value="Terpenoid cyclases/Protein prenyltransferases"/>
    <property type="match status" value="2"/>
</dbReference>
<dbReference type="InterPro" id="IPR008930">
    <property type="entry name" value="Terpenoid_cyclase/PrenylTrfase"/>
</dbReference>
<dbReference type="Proteomes" id="UP001207408">
    <property type="component" value="Unassembled WGS sequence"/>
</dbReference>
<evidence type="ECO:0000256" key="2">
    <source>
        <dbReference type="ARBA" id="ARBA00009755"/>
    </source>
</evidence>
<dbReference type="InterPro" id="IPR032697">
    <property type="entry name" value="SQ_cyclase_N"/>
</dbReference>
<dbReference type="PANTHER" id="PTHR11764">
    <property type="entry name" value="TERPENE CYCLASE/MUTASE FAMILY MEMBER"/>
    <property type="match status" value="1"/>
</dbReference>
<keyword evidence="8" id="KW-1185">Reference proteome</keyword>
<feature type="transmembrane region" description="Helical" evidence="4">
    <location>
        <begin position="132"/>
        <end position="151"/>
    </location>
</feature>
<evidence type="ECO:0000313" key="8">
    <source>
        <dbReference type="Proteomes" id="UP001207408"/>
    </source>
</evidence>
<evidence type="ECO:0008006" key="9">
    <source>
        <dbReference type="Google" id="ProtNLM"/>
    </source>
</evidence>
<gene>
    <name evidence="7" type="ORF">OM074_07710</name>
</gene>
<keyword evidence="4" id="KW-1133">Transmembrane helix</keyword>
<dbReference type="RefSeq" id="WP_301198882.1">
    <property type="nucleotide sequence ID" value="NZ_JAPDPI010000012.1"/>
</dbReference>
<comment type="caution">
    <text evidence="7">The sequence shown here is derived from an EMBL/GenBank/DDBJ whole genome shotgun (WGS) entry which is preliminary data.</text>
</comment>
<evidence type="ECO:0000259" key="6">
    <source>
        <dbReference type="Pfam" id="PF13249"/>
    </source>
</evidence>
<feature type="domain" description="Squalene cyclase N-terminal" evidence="6">
    <location>
        <begin position="13"/>
        <end position="103"/>
    </location>
</feature>
<feature type="transmembrane region" description="Helical" evidence="4">
    <location>
        <begin position="171"/>
        <end position="192"/>
    </location>
</feature>